<feature type="region of interest" description="Disordered" evidence="12">
    <location>
        <begin position="57"/>
        <end position="81"/>
    </location>
</feature>
<evidence type="ECO:0000256" key="5">
    <source>
        <dbReference type="ARBA" id="ARBA00022737"/>
    </source>
</evidence>
<evidence type="ECO:0000256" key="9">
    <source>
        <dbReference type="ARBA" id="ARBA00045751"/>
    </source>
</evidence>
<dbReference type="AlphaFoldDB" id="A0A9Q0DE90"/>
<keyword evidence="4" id="KW-0819">tRNA processing</keyword>
<dbReference type="EMBL" id="JANIIK010000117">
    <property type="protein sequence ID" value="KAJ3586980.1"/>
    <property type="molecule type" value="Genomic_DNA"/>
</dbReference>
<dbReference type="SUPFAM" id="SSF50952">
    <property type="entry name" value="Soluble quinoprotein glucose dehydrogenase"/>
    <property type="match status" value="1"/>
</dbReference>
<comment type="subunit">
    <text evidence="10">Interacts with FTSJ1; the interaction is direct, and required for 2'-O-methylation of position 34 in substrate tRNAs. Interacts with IRS4. Interacts with STK11/LKB1.</text>
</comment>
<dbReference type="OrthoDB" id="5594999at2759"/>
<feature type="repeat" description="WD" evidence="11">
    <location>
        <begin position="224"/>
        <end position="255"/>
    </location>
</feature>
<evidence type="ECO:0000256" key="6">
    <source>
        <dbReference type="ARBA" id="ARBA00038255"/>
    </source>
</evidence>
<reference evidence="13" key="1">
    <citation type="submission" date="2022-07" db="EMBL/GenBank/DDBJ databases">
        <title>Chromosome-level genome of Muraenolepis orangiensis.</title>
        <authorList>
            <person name="Kim J."/>
        </authorList>
    </citation>
    <scope>NUCLEOTIDE SEQUENCE</scope>
    <source>
        <strain evidence="13">KU_S4_2022</strain>
        <tissue evidence="13">Muscle</tissue>
    </source>
</reference>
<evidence type="ECO:0000256" key="4">
    <source>
        <dbReference type="ARBA" id="ARBA00022694"/>
    </source>
</evidence>
<dbReference type="PROSITE" id="PS50294">
    <property type="entry name" value="WD_REPEATS_REGION"/>
    <property type="match status" value="1"/>
</dbReference>
<dbReference type="PROSITE" id="PS50082">
    <property type="entry name" value="WD_REPEATS_2"/>
    <property type="match status" value="2"/>
</dbReference>
<name>A0A9Q0DE90_9TELE</name>
<comment type="subcellular location">
    <subcellularLocation>
        <location evidence="1">Cytoplasm</location>
    </subcellularLocation>
</comment>
<protein>
    <recommendedName>
        <fullName evidence="7">tRNA (34-2'-O)-methyltransferase regulator WDR6</fullName>
    </recommendedName>
    <alternativeName>
        <fullName evidence="8">WD repeat-containing protein 6</fullName>
    </alternativeName>
</protein>
<keyword evidence="14" id="KW-1185">Reference proteome</keyword>
<dbReference type="PANTHER" id="PTHR14344:SF3">
    <property type="entry name" value="WD REPEAT-CONTAINING PROTEIN 6"/>
    <property type="match status" value="1"/>
</dbReference>
<proteinExistence type="inferred from homology"/>
<evidence type="ECO:0000256" key="3">
    <source>
        <dbReference type="ARBA" id="ARBA00022574"/>
    </source>
</evidence>
<evidence type="ECO:0000256" key="10">
    <source>
        <dbReference type="ARBA" id="ARBA00047056"/>
    </source>
</evidence>
<comment type="caution">
    <text evidence="13">The sequence shown here is derived from an EMBL/GenBank/DDBJ whole genome shotgun (WGS) entry which is preliminary data.</text>
</comment>
<evidence type="ECO:0000313" key="14">
    <source>
        <dbReference type="Proteomes" id="UP001148018"/>
    </source>
</evidence>
<dbReference type="InterPro" id="IPR015943">
    <property type="entry name" value="WD40/YVTN_repeat-like_dom_sf"/>
</dbReference>
<keyword evidence="3 11" id="KW-0853">WD repeat</keyword>
<dbReference type="GO" id="GO:0005737">
    <property type="term" value="C:cytoplasm"/>
    <property type="evidence" value="ECO:0007669"/>
    <property type="project" value="UniProtKB-SubCell"/>
</dbReference>
<keyword evidence="2" id="KW-0963">Cytoplasm</keyword>
<evidence type="ECO:0000313" key="13">
    <source>
        <dbReference type="EMBL" id="KAJ3586980.1"/>
    </source>
</evidence>
<evidence type="ECO:0000256" key="12">
    <source>
        <dbReference type="SAM" id="MobiDB-lite"/>
    </source>
</evidence>
<dbReference type="SUPFAM" id="SSF50978">
    <property type="entry name" value="WD40 repeat-like"/>
    <property type="match status" value="2"/>
</dbReference>
<organism evidence="13 14">
    <name type="scientific">Muraenolepis orangiensis</name>
    <name type="common">Patagonian moray cod</name>
    <dbReference type="NCBI Taxonomy" id="630683"/>
    <lineage>
        <taxon>Eukaryota</taxon>
        <taxon>Metazoa</taxon>
        <taxon>Chordata</taxon>
        <taxon>Craniata</taxon>
        <taxon>Vertebrata</taxon>
        <taxon>Euteleostomi</taxon>
        <taxon>Actinopterygii</taxon>
        <taxon>Neopterygii</taxon>
        <taxon>Teleostei</taxon>
        <taxon>Neoteleostei</taxon>
        <taxon>Acanthomorphata</taxon>
        <taxon>Zeiogadaria</taxon>
        <taxon>Gadariae</taxon>
        <taxon>Gadiformes</taxon>
        <taxon>Muraenolepidoidei</taxon>
        <taxon>Muraenolepididae</taxon>
        <taxon>Muraenolepis</taxon>
    </lineage>
</organism>
<keyword evidence="5" id="KW-0677">Repeat</keyword>
<feature type="compositionally biased region" description="Basic and acidic residues" evidence="12">
    <location>
        <begin position="589"/>
        <end position="604"/>
    </location>
</feature>
<dbReference type="InterPro" id="IPR051973">
    <property type="entry name" value="tRNA_Anticodon_Mtase-Reg"/>
</dbReference>
<dbReference type="PANTHER" id="PTHR14344">
    <property type="entry name" value="WD REPEAT PROTEIN"/>
    <property type="match status" value="1"/>
</dbReference>
<evidence type="ECO:0000256" key="2">
    <source>
        <dbReference type="ARBA" id="ARBA00022490"/>
    </source>
</evidence>
<dbReference type="Gene3D" id="2.130.10.10">
    <property type="entry name" value="YVTN repeat-like/Quinoprotein amine dehydrogenase"/>
    <property type="match status" value="3"/>
</dbReference>
<dbReference type="SMART" id="SM00320">
    <property type="entry name" value="WD40"/>
    <property type="match status" value="7"/>
</dbReference>
<comment type="similarity">
    <text evidence="6">Belongs to the WD repeat WDR6 family.</text>
</comment>
<evidence type="ECO:0000256" key="7">
    <source>
        <dbReference type="ARBA" id="ARBA00040154"/>
    </source>
</evidence>
<dbReference type="GO" id="GO:0030488">
    <property type="term" value="P:tRNA methylation"/>
    <property type="evidence" value="ECO:0007669"/>
    <property type="project" value="TreeGrafter"/>
</dbReference>
<dbReference type="InterPro" id="IPR001680">
    <property type="entry name" value="WD40_rpt"/>
</dbReference>
<feature type="region of interest" description="Disordered" evidence="12">
    <location>
        <begin position="581"/>
        <end position="607"/>
    </location>
</feature>
<comment type="function">
    <text evidence="9">Together with methyltransferase FTSJ1, methylates the 2'-O-ribose of nucleotides at position 34 of the tRNA anticodon loop of substrate tRNAs. Required for the correct positioning of the substrate tRNA for methylation. Required to suppress amino acid starvation-induced autophagy. Enhances the STK11/LKB1-induced cell growth suppression activity.</text>
</comment>
<accession>A0A9Q0DE90</accession>
<evidence type="ECO:0000256" key="8">
    <source>
        <dbReference type="ARBA" id="ARBA00041816"/>
    </source>
</evidence>
<sequence length="1266" mass="135343">METAVLVAPITALEFFLEDYLLKGEGPTLTVFSLQSHTKATASIAVLQHYRIHGVRPQHQDNQPHQNHEAEQEGGSSTTEPNLYDLVVFGGKGVRLVRLVTELRGGDRLRLEAPGPLIELHDWILDVRWLSHDSRALLGVALAHNNVVLLDPHEGNTLARCSCLDGCLLYSALLLVDKSWTHSVLVGGTVFNQLVLWRPDGREEVVEEAEGGDPERKAPVERRLLGHSGVIFSIHYLQEKGWLASASDDRSVRVWGVGALGGARQPCGDPAPACLMVLYGHQARVFSVRLSPRNVYSAGEDGCCLVWGWSRGRGNVVQTLKGHRAGGIRALAVSEGRDEDGTRARWVATGGADGGALTDLKFSGRGTPKVLCVVEDGGANWARSKILACTDQGSVYQGCCGDTGQWDLLWQGDPTYQSYCVMAVLTVGVKNTPRRAHLCAVGNLAGGIHVFAISRPGCGLSLRGEGKIHSLIWAEGRESHAGDLLASGSSGLVHRWRIEARAAGEDSGVVLVAEPRPPFVLPPCAKRWLTAAVRLRTGPLGALWVCGDRRGSLLLFRESRCRREKLIELILSSVDKPAKKNSETNCCDEEGRERPDEGEEKLVGHGDSPIQPLSVLFGVHGKQGVTSVCEHQDLLYSAGRDGCVRIFRIRPAPPPSVLGNQCDGLIGPEDDVGPLEVLRVQRACKGMEWLERVLILAPPEQHSEHSTAETLECDYEEDENQGRESRFVIAGFHGVHFMVWDPVKQERLLAVLCGGGHRSWSLWPPCGAVWPGYGALVFIKQGAVVASRPPREASISAGVASKTGARGLREGVHGKGIGSVCRLGRIGGPGDTGTDGGHWEVLVTGGEDTSMTVLALQPSSGAVLVLSVVTDHISNIRTVVSVLDPADARTEQHSLSALLVSAGGRAQMQCSRLLIGWDKKRREPYCQVIQVAGHRLDEQWEKRRNRHKTVKTDPETRYMSIAVVSSDSGAVVVALACSDGAIRVFSISEFKGHIDLLWESFYHQRCVLSVAACCLADPTGNRSRLLLSAATDGKIALWDVTTATSLSAGNLSDTSAPPAPCLTVPAHQSGVNSLAVWQERTEGGHLVTVASGGDDGQLTVSVVRVQYPEVKTDGTSVLSQKPQPPLLLLTLLSQSRVSLAHSAPLTALSLLCPGLLVSTSPDQRVRLWRVCGTGLRHAGALYSHVADAAGLAVWGGERGIGEQGGGGRGGEARADQGSAGCDGGNAIDHLVSLSAGCDGGEAGRPEGGWVVVCGQGLQLLRVVTSS</sequence>
<feature type="repeat" description="WD" evidence="11">
    <location>
        <begin position="1023"/>
        <end position="1048"/>
    </location>
</feature>
<gene>
    <name evidence="13" type="ORF">NHX12_013371</name>
</gene>
<dbReference type="Pfam" id="PF00400">
    <property type="entry name" value="WD40"/>
    <property type="match status" value="3"/>
</dbReference>
<dbReference type="Proteomes" id="UP001148018">
    <property type="component" value="Unassembled WGS sequence"/>
</dbReference>
<dbReference type="InterPro" id="IPR036322">
    <property type="entry name" value="WD40_repeat_dom_sf"/>
</dbReference>
<dbReference type="InterPro" id="IPR011041">
    <property type="entry name" value="Quinoprot_gluc/sorb_DH_b-prop"/>
</dbReference>
<evidence type="ECO:0000256" key="1">
    <source>
        <dbReference type="ARBA" id="ARBA00004496"/>
    </source>
</evidence>
<evidence type="ECO:0000256" key="11">
    <source>
        <dbReference type="PROSITE-ProRule" id="PRU00221"/>
    </source>
</evidence>